<dbReference type="InterPro" id="IPR036388">
    <property type="entry name" value="WH-like_DNA-bd_sf"/>
</dbReference>
<keyword evidence="3" id="KW-1185">Reference proteome</keyword>
<dbReference type="SUPFAM" id="SSF46785">
    <property type="entry name" value="Winged helix' DNA-binding domain"/>
    <property type="match status" value="1"/>
</dbReference>
<comment type="caution">
    <text evidence="2">The sequence shown here is derived from an EMBL/GenBank/DDBJ whole genome shotgun (WGS) entry which is preliminary data.</text>
</comment>
<dbReference type="Proteomes" id="UP000569732">
    <property type="component" value="Unassembled WGS sequence"/>
</dbReference>
<accession>A0A853IAV8</accession>
<proteinExistence type="predicted"/>
<feature type="domain" description="HTH marR-type" evidence="1">
    <location>
        <begin position="1"/>
        <end position="107"/>
    </location>
</feature>
<dbReference type="Pfam" id="PF13412">
    <property type="entry name" value="HTH_24"/>
    <property type="match status" value="1"/>
</dbReference>
<dbReference type="RefSeq" id="WP_180572017.1">
    <property type="nucleotide sequence ID" value="NZ_JACCKB010000256.1"/>
</dbReference>
<name>A0A853IAV8_9GAMM</name>
<dbReference type="PROSITE" id="PS50995">
    <property type="entry name" value="HTH_MARR_2"/>
    <property type="match status" value="1"/>
</dbReference>
<dbReference type="InterPro" id="IPR036390">
    <property type="entry name" value="WH_DNA-bd_sf"/>
</dbReference>
<reference evidence="2 3" key="1">
    <citation type="submission" date="2020-07" db="EMBL/GenBank/DDBJ databases">
        <title>Endozoicomonas sp. nov., isolated from sediment.</title>
        <authorList>
            <person name="Gu T."/>
        </authorList>
    </citation>
    <scope>NUCLEOTIDE SEQUENCE [LARGE SCALE GENOMIC DNA]</scope>
    <source>
        <strain evidence="2 3">SM1973</strain>
    </source>
</reference>
<evidence type="ECO:0000313" key="3">
    <source>
        <dbReference type="Proteomes" id="UP000569732"/>
    </source>
</evidence>
<evidence type="ECO:0000259" key="1">
    <source>
        <dbReference type="PROSITE" id="PS50995"/>
    </source>
</evidence>
<dbReference type="AlphaFoldDB" id="A0A853IAV8"/>
<dbReference type="InterPro" id="IPR000835">
    <property type="entry name" value="HTH_MarR-typ"/>
</dbReference>
<dbReference type="EMBL" id="JACCKB010000256">
    <property type="protein sequence ID" value="NYZ70079.1"/>
    <property type="molecule type" value="Genomic_DNA"/>
</dbReference>
<protein>
    <submittedName>
        <fullName evidence="2">Winged helix-turn-helix transcriptional regulator</fullName>
    </submittedName>
</protein>
<sequence length="107" mass="12087">MGGLKLLKFLSAVQALREVDPNMTLTQLEALLTIAKDEGISVVEVQRRANLSRTTSSRIVRALAGEDETSKGYKWVEMRTDPHDVRRRVLYLNEEGKKVIQGVLKHI</sequence>
<organism evidence="2 3">
    <name type="scientific">Spartinivicinus marinus</name>
    <dbReference type="NCBI Taxonomy" id="2994442"/>
    <lineage>
        <taxon>Bacteria</taxon>
        <taxon>Pseudomonadati</taxon>
        <taxon>Pseudomonadota</taxon>
        <taxon>Gammaproteobacteria</taxon>
        <taxon>Oceanospirillales</taxon>
        <taxon>Zooshikellaceae</taxon>
        <taxon>Spartinivicinus</taxon>
    </lineage>
</organism>
<dbReference type="GO" id="GO:0003700">
    <property type="term" value="F:DNA-binding transcription factor activity"/>
    <property type="evidence" value="ECO:0007669"/>
    <property type="project" value="InterPro"/>
</dbReference>
<dbReference type="Gene3D" id="1.10.10.10">
    <property type="entry name" value="Winged helix-like DNA-binding domain superfamily/Winged helix DNA-binding domain"/>
    <property type="match status" value="1"/>
</dbReference>
<gene>
    <name evidence="2" type="ORF">H0A36_29115</name>
</gene>
<evidence type="ECO:0000313" key="2">
    <source>
        <dbReference type="EMBL" id="NYZ70079.1"/>
    </source>
</evidence>